<feature type="transmembrane region" description="Helical" evidence="1">
    <location>
        <begin position="289"/>
        <end position="314"/>
    </location>
</feature>
<comment type="caution">
    <text evidence="2">The sequence shown here is derived from an EMBL/GenBank/DDBJ whole genome shotgun (WGS) entry which is preliminary data.</text>
</comment>
<keyword evidence="1" id="KW-0812">Transmembrane</keyword>
<dbReference type="AlphaFoldDB" id="A0A842CW65"/>
<organism evidence="2 3">
    <name type="scientific">Listeria booriae</name>
    <dbReference type="NCBI Taxonomy" id="1552123"/>
    <lineage>
        <taxon>Bacteria</taxon>
        <taxon>Bacillati</taxon>
        <taxon>Bacillota</taxon>
        <taxon>Bacilli</taxon>
        <taxon>Bacillales</taxon>
        <taxon>Listeriaceae</taxon>
        <taxon>Listeria</taxon>
    </lineage>
</organism>
<evidence type="ECO:0000256" key="1">
    <source>
        <dbReference type="SAM" id="Phobius"/>
    </source>
</evidence>
<feature type="transmembrane region" description="Helical" evidence="1">
    <location>
        <begin position="161"/>
        <end position="178"/>
    </location>
</feature>
<feature type="transmembrane region" description="Helical" evidence="1">
    <location>
        <begin position="321"/>
        <end position="342"/>
    </location>
</feature>
<evidence type="ECO:0000313" key="3">
    <source>
        <dbReference type="Proteomes" id="UP000546806"/>
    </source>
</evidence>
<reference evidence="2 3" key="1">
    <citation type="submission" date="2020-03" db="EMBL/GenBank/DDBJ databases">
        <title>Soil Listeria distribution.</title>
        <authorList>
            <person name="Liao J."/>
            <person name="Wiedmann M."/>
        </authorList>
    </citation>
    <scope>NUCLEOTIDE SEQUENCE [LARGE SCALE GENOMIC DNA]</scope>
    <source>
        <strain evidence="2 3">FSL L7-0435</strain>
    </source>
</reference>
<dbReference type="EMBL" id="JAARWW010000004">
    <property type="protein sequence ID" value="MBC2004184.1"/>
    <property type="molecule type" value="Genomic_DNA"/>
</dbReference>
<accession>A0A842CW65</accession>
<feature type="transmembrane region" description="Helical" evidence="1">
    <location>
        <begin position="12"/>
        <end position="33"/>
    </location>
</feature>
<proteinExistence type="predicted"/>
<dbReference type="Proteomes" id="UP000546806">
    <property type="component" value="Unassembled WGS sequence"/>
</dbReference>
<feature type="transmembrane region" description="Helical" evidence="1">
    <location>
        <begin position="260"/>
        <end position="283"/>
    </location>
</feature>
<feature type="transmembrane region" description="Helical" evidence="1">
    <location>
        <begin position="102"/>
        <end position="122"/>
    </location>
</feature>
<feature type="transmembrane region" description="Helical" evidence="1">
    <location>
        <begin position="134"/>
        <end position="155"/>
    </location>
</feature>
<dbReference type="InterPro" id="IPR010640">
    <property type="entry name" value="Low_temperature_requirement_A"/>
</dbReference>
<gene>
    <name evidence="2" type="ORF">HCA78_10425</name>
</gene>
<name>A0A842CW65_9LIST</name>
<evidence type="ECO:0000313" key="2">
    <source>
        <dbReference type="EMBL" id="MBC2004184.1"/>
    </source>
</evidence>
<keyword evidence="1" id="KW-0472">Membrane</keyword>
<feature type="transmembrane region" description="Helical" evidence="1">
    <location>
        <begin position="348"/>
        <end position="366"/>
    </location>
</feature>
<feature type="transmembrane region" description="Helical" evidence="1">
    <location>
        <begin position="45"/>
        <end position="66"/>
    </location>
</feature>
<sequence>MEENNMPKKVTWLELFFDLLFVGAIASVTHVLLHIEHGVLEWSVFWKFVLMFVPLWWAWTGQTLFINRYGNDLLPQRLLIALEIMFVLLMISSFNLNFDATYITFFIGYIGLRMITAIQYLFAAKKEQAERRGAALFLGKYFWIGILVSSISLFLDSEWRYVVLYLGIALDIVVPIIGRKKLRQVPIHTEHLLERFGLFTIILLGESIVAVISLLSEEVMNVSSICYAASAIILVLLIWWQYFDNLEKKLDKEMKTAGQLIIYGHLFLFLSLSTTAAAIKMLVFPNIAYHFVILFLFGSILVYVLAFSATFHLYRVPEERLAWIHLGFFLALLFLLFGIAWFVVLAPAIVLLLLCVFFLIFGWITSK</sequence>
<feature type="transmembrane region" description="Helical" evidence="1">
    <location>
        <begin position="222"/>
        <end position="240"/>
    </location>
</feature>
<dbReference type="PANTHER" id="PTHR36840:SF1">
    <property type="entry name" value="BLL5714 PROTEIN"/>
    <property type="match status" value="1"/>
</dbReference>
<dbReference type="PANTHER" id="PTHR36840">
    <property type="entry name" value="BLL5714 PROTEIN"/>
    <property type="match status" value="1"/>
</dbReference>
<feature type="transmembrane region" description="Helical" evidence="1">
    <location>
        <begin position="198"/>
        <end position="216"/>
    </location>
</feature>
<protein>
    <submittedName>
        <fullName evidence="2">Low temperature requirement protein A</fullName>
    </submittedName>
</protein>
<dbReference type="Pfam" id="PF06772">
    <property type="entry name" value="LtrA"/>
    <property type="match status" value="1"/>
</dbReference>
<feature type="transmembrane region" description="Helical" evidence="1">
    <location>
        <begin position="78"/>
        <end position="96"/>
    </location>
</feature>
<keyword evidence="1" id="KW-1133">Transmembrane helix</keyword>